<protein>
    <submittedName>
        <fullName evidence="1">Uncharacterized protein</fullName>
    </submittedName>
</protein>
<evidence type="ECO:0000313" key="1">
    <source>
        <dbReference type="EMBL" id="QCP50200.1"/>
    </source>
</evidence>
<dbReference type="AlphaFoldDB" id="A0A4V1EHG6"/>
<dbReference type="RefSeq" id="WP_137333019.1">
    <property type="nucleotide sequence ID" value="NZ_CP040077.1"/>
</dbReference>
<evidence type="ECO:0000313" key="2">
    <source>
        <dbReference type="Proteomes" id="UP000298656"/>
    </source>
</evidence>
<accession>A0A4V1EHG6</accession>
<dbReference type="Proteomes" id="UP000298656">
    <property type="component" value="Chromosome 1"/>
</dbReference>
<gene>
    <name evidence="1" type="ORF">FAZ95_14025</name>
</gene>
<name>A0A4V1EHG6_9BURK</name>
<dbReference type="EMBL" id="CP040077">
    <property type="protein sequence ID" value="QCP50200.1"/>
    <property type="molecule type" value="Genomic_DNA"/>
</dbReference>
<dbReference type="OrthoDB" id="9006083at2"/>
<reference evidence="1 2" key="1">
    <citation type="submission" date="2019-05" db="EMBL/GenBank/DDBJ databases">
        <title>Burkholderia sp. DHOD12, isolated from subtropical forest soil.</title>
        <authorList>
            <person name="Gao Z.-H."/>
            <person name="Qiu L.-H."/>
        </authorList>
    </citation>
    <scope>NUCLEOTIDE SEQUENCE [LARGE SCALE GENOMIC DNA]</scope>
    <source>
        <strain evidence="1 2">DHOD12</strain>
    </source>
</reference>
<keyword evidence="2" id="KW-1185">Reference proteome</keyword>
<organism evidence="1 2">
    <name type="scientific">Trinickia violacea</name>
    <dbReference type="NCBI Taxonomy" id="2571746"/>
    <lineage>
        <taxon>Bacteria</taxon>
        <taxon>Pseudomonadati</taxon>
        <taxon>Pseudomonadota</taxon>
        <taxon>Betaproteobacteria</taxon>
        <taxon>Burkholderiales</taxon>
        <taxon>Burkholderiaceae</taxon>
        <taxon>Trinickia</taxon>
    </lineage>
</organism>
<dbReference type="KEGG" id="tvl:FAZ95_14025"/>
<sequence length="245" mass="26622">MIDRINELQGASQYFVDPSTISSMTREWRLLKREIDALFAVDACSAWELAGMWFALAGDRDGMERAFSKSLALGVSVSNHLNLMVNRLNLGMFSAAQEVYREVGAPEAGVFTTMVQDGITAGAIFTVARFAERAQEMGIEWNDGDWGSELTKAAAVLRKSGISEEQIARHLDIAGDVLIRHGVRPRVVPAITSAPGFFEGVTYLLTVPVTPNEAFDMNIELAMAEDAAGIAKDVAFDVVFEAAEA</sequence>
<proteinExistence type="predicted"/>